<evidence type="ECO:0000313" key="2">
    <source>
        <dbReference type="EMBL" id="SPL66635.1"/>
    </source>
</evidence>
<feature type="chain" id="PRO_5015191445" description="DUF4354 domain-containing protein" evidence="1">
    <location>
        <begin position="21"/>
        <end position="130"/>
    </location>
</feature>
<evidence type="ECO:0008006" key="4">
    <source>
        <dbReference type="Google" id="ProtNLM"/>
    </source>
</evidence>
<dbReference type="RefSeq" id="WP_109369999.1">
    <property type="nucleotide sequence ID" value="NZ_OOFM01000005.1"/>
</dbReference>
<dbReference type="Gene3D" id="2.60.40.4110">
    <property type="entry name" value="Protein of unknown function DUF4354"/>
    <property type="match status" value="1"/>
</dbReference>
<protein>
    <recommendedName>
        <fullName evidence="4">DUF4354 domain-containing protein</fullName>
    </recommendedName>
</protein>
<evidence type="ECO:0000256" key="1">
    <source>
        <dbReference type="SAM" id="SignalP"/>
    </source>
</evidence>
<dbReference type="AlphaFoldDB" id="A0A2P9HR95"/>
<dbReference type="Proteomes" id="UP000246073">
    <property type="component" value="Unassembled WGS sequence"/>
</dbReference>
<gene>
    <name evidence="2" type="ORF">OHAE_2502</name>
</gene>
<proteinExistence type="predicted"/>
<dbReference type="EMBL" id="OOFM01000005">
    <property type="protein sequence ID" value="SPL66635.1"/>
    <property type="molecule type" value="Genomic_DNA"/>
</dbReference>
<name>A0A2P9HR95_9HYPH</name>
<evidence type="ECO:0000313" key="3">
    <source>
        <dbReference type="Proteomes" id="UP000246073"/>
    </source>
</evidence>
<sequence length="130" mass="14123">MKKYYLLQFLFAFMASHAFASETGSPPSKDLQIMEKSSKGSTANRGGVIFFKNLVLISLRNVGTTDVDLKNVCFFLADDPTNKSKVDTVEEKLNTGILKPGQEITGNVGFSAPDVSVYEFGGIQASMNCP</sequence>
<reference evidence="3" key="1">
    <citation type="submission" date="2017-12" db="EMBL/GenBank/DDBJ databases">
        <authorList>
            <person name="Diaz M."/>
        </authorList>
    </citation>
    <scope>NUCLEOTIDE SEQUENCE [LARGE SCALE GENOMIC DNA]</scope>
    <source>
        <strain evidence="3">FI11154</strain>
    </source>
</reference>
<accession>A0A2P9HR95</accession>
<organism evidence="2 3">
    <name type="scientific">Ochrobactrum soli</name>
    <dbReference type="NCBI Taxonomy" id="2448455"/>
    <lineage>
        <taxon>Bacteria</taxon>
        <taxon>Pseudomonadati</taxon>
        <taxon>Pseudomonadota</taxon>
        <taxon>Alphaproteobacteria</taxon>
        <taxon>Hyphomicrobiales</taxon>
        <taxon>Brucellaceae</taxon>
        <taxon>Brucella/Ochrobactrum group</taxon>
        <taxon>Ochrobactrum</taxon>
    </lineage>
</organism>
<dbReference type="InterPro" id="IPR025581">
    <property type="entry name" value="DUF4354"/>
</dbReference>
<keyword evidence="1" id="KW-0732">Signal</keyword>
<dbReference type="Pfam" id="PF14263">
    <property type="entry name" value="DUF4354"/>
    <property type="match status" value="1"/>
</dbReference>
<feature type="signal peptide" evidence="1">
    <location>
        <begin position="1"/>
        <end position="20"/>
    </location>
</feature>